<dbReference type="Proteomes" id="UP000184038">
    <property type="component" value="Unassembled WGS sequence"/>
</dbReference>
<sequence length="62" mass="7619">MSENYARHHTFRKVWRSYARSAGKVYRLREAILLSKRLGIPLSQEEMNQFEMFDNKWMEQRP</sequence>
<reference evidence="1 2" key="1">
    <citation type="submission" date="2016-11" db="EMBL/GenBank/DDBJ databases">
        <authorList>
            <person name="Jaros S."/>
            <person name="Januszkiewicz K."/>
            <person name="Wedrychowicz H."/>
        </authorList>
    </citation>
    <scope>NUCLEOTIDE SEQUENCE [LARGE SCALE GENOMIC DNA]</scope>
    <source>
        <strain evidence="1 2">DSM 15930</strain>
    </source>
</reference>
<proteinExistence type="predicted"/>
<organism evidence="1 2">
    <name type="scientific">Anaerosporobacter mobilis DSM 15930</name>
    <dbReference type="NCBI Taxonomy" id="1120996"/>
    <lineage>
        <taxon>Bacteria</taxon>
        <taxon>Bacillati</taxon>
        <taxon>Bacillota</taxon>
        <taxon>Clostridia</taxon>
        <taxon>Lachnospirales</taxon>
        <taxon>Lachnospiraceae</taxon>
        <taxon>Anaerosporobacter</taxon>
    </lineage>
</organism>
<evidence type="ECO:0000313" key="2">
    <source>
        <dbReference type="Proteomes" id="UP000184038"/>
    </source>
</evidence>
<gene>
    <name evidence="1" type="ORF">SAMN02746066_01687</name>
</gene>
<name>A0A1M7I6G7_9FIRM</name>
<accession>A0A1M7I6G7</accession>
<evidence type="ECO:0000313" key="1">
    <source>
        <dbReference type="EMBL" id="SHM36285.1"/>
    </source>
</evidence>
<dbReference type="OrthoDB" id="9801968at2"/>
<dbReference type="EMBL" id="FRCP01000009">
    <property type="protein sequence ID" value="SHM36285.1"/>
    <property type="molecule type" value="Genomic_DNA"/>
</dbReference>
<dbReference type="AlphaFoldDB" id="A0A1M7I6G7"/>
<keyword evidence="2" id="KW-1185">Reference proteome</keyword>
<protein>
    <submittedName>
        <fullName evidence="1">Uncharacterized protein</fullName>
    </submittedName>
</protein>